<organism evidence="2 3">
    <name type="scientific">Hymenoscyphus albidus</name>
    <dbReference type="NCBI Taxonomy" id="595503"/>
    <lineage>
        <taxon>Eukaryota</taxon>
        <taxon>Fungi</taxon>
        <taxon>Dikarya</taxon>
        <taxon>Ascomycota</taxon>
        <taxon>Pezizomycotina</taxon>
        <taxon>Leotiomycetes</taxon>
        <taxon>Helotiales</taxon>
        <taxon>Helotiaceae</taxon>
        <taxon>Hymenoscyphus</taxon>
    </lineage>
</organism>
<gene>
    <name evidence="2" type="ORF">HYALB_00013742</name>
</gene>
<evidence type="ECO:0000313" key="2">
    <source>
        <dbReference type="EMBL" id="CAG8980510.1"/>
    </source>
</evidence>
<protein>
    <submittedName>
        <fullName evidence="2">Uncharacterized protein</fullName>
    </submittedName>
</protein>
<comment type="caution">
    <text evidence="2">The sequence shown here is derived from an EMBL/GenBank/DDBJ whole genome shotgun (WGS) entry which is preliminary data.</text>
</comment>
<reference evidence="2" key="1">
    <citation type="submission" date="2021-07" db="EMBL/GenBank/DDBJ databases">
        <authorList>
            <person name="Durling M."/>
        </authorList>
    </citation>
    <scope>NUCLEOTIDE SEQUENCE</scope>
</reference>
<dbReference type="EMBL" id="CAJVRM010000395">
    <property type="protein sequence ID" value="CAG8980510.1"/>
    <property type="molecule type" value="Genomic_DNA"/>
</dbReference>
<feature type="compositionally biased region" description="Basic and acidic residues" evidence="1">
    <location>
        <begin position="13"/>
        <end position="56"/>
    </location>
</feature>
<dbReference type="Proteomes" id="UP000701801">
    <property type="component" value="Unassembled WGS sequence"/>
</dbReference>
<dbReference type="AlphaFoldDB" id="A0A9N9LSJ7"/>
<feature type="region of interest" description="Disordered" evidence="1">
    <location>
        <begin position="1"/>
        <end position="74"/>
    </location>
</feature>
<evidence type="ECO:0000313" key="3">
    <source>
        <dbReference type="Proteomes" id="UP000701801"/>
    </source>
</evidence>
<evidence type="ECO:0000256" key="1">
    <source>
        <dbReference type="SAM" id="MobiDB-lite"/>
    </source>
</evidence>
<proteinExistence type="predicted"/>
<sequence>MSSANEQSGGGEPPKKLDESTDGTEPQKNDDEKETLPETARRDRKEVPSKEQEPYKKHPTKVNGSAETRTRKREEIRYMTDHYNRYW</sequence>
<accession>A0A9N9LSJ7</accession>
<keyword evidence="3" id="KW-1185">Reference proteome</keyword>
<name>A0A9N9LSJ7_9HELO</name>